<dbReference type="AlphaFoldDB" id="A0A9Q3BT40"/>
<comment type="caution">
    <text evidence="2">The sequence shown here is derived from an EMBL/GenBank/DDBJ whole genome shotgun (WGS) entry which is preliminary data.</text>
</comment>
<dbReference type="SUPFAM" id="SSF56672">
    <property type="entry name" value="DNA/RNA polymerases"/>
    <property type="match status" value="1"/>
</dbReference>
<dbReference type="EMBL" id="AVOT02002500">
    <property type="protein sequence ID" value="MBW0470608.1"/>
    <property type="molecule type" value="Genomic_DNA"/>
</dbReference>
<reference evidence="2" key="1">
    <citation type="submission" date="2021-03" db="EMBL/GenBank/DDBJ databases">
        <title>Draft genome sequence of rust myrtle Austropuccinia psidii MF-1, a brazilian biotype.</title>
        <authorList>
            <person name="Quecine M.C."/>
            <person name="Pachon D.M.R."/>
            <person name="Bonatelli M.L."/>
            <person name="Correr F.H."/>
            <person name="Franceschini L.M."/>
            <person name="Leite T.F."/>
            <person name="Margarido G.R.A."/>
            <person name="Almeida C.A."/>
            <person name="Ferrarezi J.A."/>
            <person name="Labate C.A."/>
        </authorList>
    </citation>
    <scope>NUCLEOTIDE SEQUENCE</scope>
    <source>
        <strain evidence="2">MF-1</strain>
    </source>
</reference>
<dbReference type="Gene3D" id="3.30.70.270">
    <property type="match status" value="1"/>
</dbReference>
<organism evidence="2 3">
    <name type="scientific">Austropuccinia psidii MF-1</name>
    <dbReference type="NCBI Taxonomy" id="1389203"/>
    <lineage>
        <taxon>Eukaryota</taxon>
        <taxon>Fungi</taxon>
        <taxon>Dikarya</taxon>
        <taxon>Basidiomycota</taxon>
        <taxon>Pucciniomycotina</taxon>
        <taxon>Pucciniomycetes</taxon>
        <taxon>Pucciniales</taxon>
        <taxon>Sphaerophragmiaceae</taxon>
        <taxon>Austropuccinia</taxon>
    </lineage>
</organism>
<evidence type="ECO:0000259" key="1">
    <source>
        <dbReference type="Pfam" id="PF00078"/>
    </source>
</evidence>
<name>A0A9Q3BT40_9BASI</name>
<dbReference type="InterPro" id="IPR043128">
    <property type="entry name" value="Rev_trsase/Diguanyl_cyclase"/>
</dbReference>
<gene>
    <name evidence="2" type="ORF">O181_010323</name>
</gene>
<protein>
    <recommendedName>
        <fullName evidence="1">Reverse transcriptase domain-containing protein</fullName>
    </recommendedName>
</protein>
<dbReference type="Proteomes" id="UP000765509">
    <property type="component" value="Unassembled WGS sequence"/>
</dbReference>
<keyword evidence="3" id="KW-1185">Reference proteome</keyword>
<dbReference type="Pfam" id="PF00078">
    <property type="entry name" value="RVT_1"/>
    <property type="match status" value="1"/>
</dbReference>
<evidence type="ECO:0000313" key="2">
    <source>
        <dbReference type="EMBL" id="MBW0470608.1"/>
    </source>
</evidence>
<dbReference type="InterPro" id="IPR053134">
    <property type="entry name" value="RNA-dir_DNA_polymerase"/>
</dbReference>
<dbReference type="InterPro" id="IPR000477">
    <property type="entry name" value="RT_dom"/>
</dbReference>
<dbReference type="PANTHER" id="PTHR24559:SF444">
    <property type="entry name" value="REVERSE TRANSCRIPTASE DOMAIN-CONTAINING PROTEIN"/>
    <property type="match status" value="1"/>
</dbReference>
<proteinExistence type="predicted"/>
<sequence>MPKANPLLRIISHCGIYDYLRMPFGIKNAPSHYQKILNTIFSMELSEGWPIIYIYDIIICSDSWSLRLERLARVLDKFAGVNMKISLKKGNFGFEELKALELSFKTSVHSSTAQTPAMLEKGWDTILQEDKVKKDLIDIHPTASSFSLMLDKVKQNSKQSINVAFDY</sequence>
<evidence type="ECO:0000313" key="3">
    <source>
        <dbReference type="Proteomes" id="UP000765509"/>
    </source>
</evidence>
<dbReference type="PANTHER" id="PTHR24559">
    <property type="entry name" value="TRANSPOSON TY3-I GAG-POL POLYPROTEIN"/>
    <property type="match status" value="1"/>
</dbReference>
<feature type="domain" description="Reverse transcriptase" evidence="1">
    <location>
        <begin position="14"/>
        <end position="93"/>
    </location>
</feature>
<accession>A0A9Q3BT40</accession>
<dbReference type="InterPro" id="IPR043502">
    <property type="entry name" value="DNA/RNA_pol_sf"/>
</dbReference>